<reference evidence="6 7" key="2">
    <citation type="journal article" date="2014" name="Curr. Biol.">
        <title>Symbiont-Supplemented Maternal Investment Underpinning Host's Ecological Adaptation.</title>
        <authorList>
            <person name="Kaiwa N."/>
            <person name="Hosokawa T."/>
            <person name="Nikoh N."/>
            <person name="Tanahashi M."/>
            <person name="Moriyama M."/>
            <person name="Meng X.Y."/>
            <person name="Maeda T."/>
            <person name="Yamaguchi K."/>
            <person name="Shigenobu S."/>
            <person name="Ito M."/>
            <person name="Fukatsu T."/>
        </authorList>
    </citation>
    <scope>NUCLEOTIDE SEQUENCE [LARGE SCALE GENOMIC DNA]</scope>
    <source>
        <strain evidence="6 7">UwTKB</strain>
    </source>
</reference>
<feature type="binding site" evidence="4">
    <location>
        <position position="53"/>
    </location>
    <ligand>
        <name>substrate</name>
    </ligand>
</feature>
<sequence length="186" mass="21853">MNTHIRKTICSFRKSITSTEQKKMSYFLTKNIIKFFSFLDFKTIAIYFSVNGECNTKFLAKNLWKNKKKVFLPVLNPFLQKKLLFIRYLENTKFIKNKFSIPEPILKKDNVIKLEDLNIIILPVVAFNENGNRLGMGGGFYDYTLQRKKNLIIGIAYDFQLIKNFSIKKWDVSLPVVITPSKIFKF</sequence>
<keyword evidence="3 4" id="KW-0067">ATP-binding</keyword>
<dbReference type="InterPro" id="IPR024185">
    <property type="entry name" value="FTHF_cligase-like_sf"/>
</dbReference>
<dbReference type="KEGG" id="sbw:TGUWTKB_4480"/>
<dbReference type="PANTHER" id="PTHR23407">
    <property type="entry name" value="ATPASE INHIBITOR/5-FORMYLTETRAHYDROFOLATE CYCLO-LIGASE"/>
    <property type="match status" value="1"/>
</dbReference>
<dbReference type="NCBIfam" id="TIGR02727">
    <property type="entry name" value="MTHFS_bact"/>
    <property type="match status" value="1"/>
</dbReference>
<dbReference type="Pfam" id="PF01812">
    <property type="entry name" value="5-FTHF_cyc-lig"/>
    <property type="match status" value="1"/>
</dbReference>
<keyword evidence="2 4" id="KW-0547">Nucleotide-binding</keyword>
<comment type="cofactor">
    <cofactor evidence="5">
        <name>Mg(2+)</name>
        <dbReference type="ChEBI" id="CHEBI:18420"/>
    </cofactor>
</comment>
<name>A0A090ALZ1_9ENTR</name>
<dbReference type="STRING" id="1410383.TGUWTKB_4480"/>
<dbReference type="InterPro" id="IPR037171">
    <property type="entry name" value="NagB/RpiA_transferase-like"/>
</dbReference>
<comment type="similarity">
    <text evidence="1 5">Belongs to the 5-formyltetrahydrofolate cyclo-ligase family.</text>
</comment>
<dbReference type="AlphaFoldDB" id="A0A090ALZ1"/>
<dbReference type="GO" id="GO:0030272">
    <property type="term" value="F:5-formyltetrahydrofolate cyclo-ligase activity"/>
    <property type="evidence" value="ECO:0007669"/>
    <property type="project" value="UniProtKB-EC"/>
</dbReference>
<proteinExistence type="inferred from homology"/>
<reference evidence="7" key="1">
    <citation type="submission" date="2013-11" db="EMBL/GenBank/DDBJ databases">
        <title>Symbiont-containing voluminous jelly as an extraordinary maternal gift for overwintering insect nymphs.</title>
        <authorList>
            <person name="Kaiwa N."/>
            <person name="Hosokawa T."/>
            <person name="Nikoh N."/>
            <person name="Meng X.Y."/>
            <person name="Tanahashi M."/>
            <person name="Moriyama M."/>
            <person name="Maeda T."/>
            <person name="Yamaguchi K."/>
            <person name="Shigenobu S."/>
            <person name="Ito M."/>
            <person name="Fukatsu T."/>
        </authorList>
    </citation>
    <scope>NUCLEOTIDE SEQUENCE [LARGE SCALE GENOMIC DNA]</scope>
    <source>
        <strain evidence="7">UwTKB</strain>
    </source>
</reference>
<evidence type="ECO:0000256" key="2">
    <source>
        <dbReference type="ARBA" id="ARBA00022741"/>
    </source>
</evidence>
<dbReference type="OrthoDB" id="9801938at2"/>
<keyword evidence="7" id="KW-1185">Reference proteome</keyword>
<evidence type="ECO:0000256" key="4">
    <source>
        <dbReference type="PIRSR" id="PIRSR006806-1"/>
    </source>
</evidence>
<dbReference type="PIRSF" id="PIRSF006806">
    <property type="entry name" value="FTHF_cligase"/>
    <property type="match status" value="1"/>
</dbReference>
<keyword evidence="5" id="KW-0460">Magnesium</keyword>
<evidence type="ECO:0000256" key="3">
    <source>
        <dbReference type="ARBA" id="ARBA00022840"/>
    </source>
</evidence>
<dbReference type="Proteomes" id="UP000031627">
    <property type="component" value="Chromosome"/>
</dbReference>
<dbReference type="EMBL" id="AP014521">
    <property type="protein sequence ID" value="BAP58674.1"/>
    <property type="molecule type" value="Genomic_DNA"/>
</dbReference>
<organism evidence="6 7">
    <name type="scientific">Candidatus Tachikawaea gelatinosa</name>
    <dbReference type="NCBI Taxonomy" id="1410383"/>
    <lineage>
        <taxon>Bacteria</taxon>
        <taxon>Pseudomonadati</taxon>
        <taxon>Pseudomonadota</taxon>
        <taxon>Gammaproteobacteria</taxon>
        <taxon>Enterobacterales</taxon>
        <taxon>Enterobacteriaceae</taxon>
        <taxon>Candidatus Tachikawaea</taxon>
    </lineage>
</organism>
<keyword evidence="6" id="KW-0436">Ligase</keyword>
<dbReference type="Gene3D" id="3.40.50.10420">
    <property type="entry name" value="NagB/RpiA/CoA transferase-like"/>
    <property type="match status" value="1"/>
</dbReference>
<evidence type="ECO:0000313" key="6">
    <source>
        <dbReference type="EMBL" id="BAP58674.1"/>
    </source>
</evidence>
<feature type="binding site" evidence="4">
    <location>
        <begin position="133"/>
        <end position="141"/>
    </location>
    <ligand>
        <name>ATP</name>
        <dbReference type="ChEBI" id="CHEBI:30616"/>
    </ligand>
</feature>
<dbReference type="HOGENOM" id="CLU_066245_0_0_6"/>
<evidence type="ECO:0000256" key="5">
    <source>
        <dbReference type="RuleBase" id="RU361279"/>
    </source>
</evidence>
<dbReference type="GO" id="GO:0046872">
    <property type="term" value="F:metal ion binding"/>
    <property type="evidence" value="ECO:0007669"/>
    <property type="project" value="UniProtKB-KW"/>
</dbReference>
<dbReference type="SUPFAM" id="SSF100950">
    <property type="entry name" value="NagB/RpiA/CoA transferase-like"/>
    <property type="match status" value="1"/>
</dbReference>
<dbReference type="GO" id="GO:0005524">
    <property type="term" value="F:ATP binding"/>
    <property type="evidence" value="ECO:0007669"/>
    <property type="project" value="UniProtKB-KW"/>
</dbReference>
<gene>
    <name evidence="6" type="primary">ygfA</name>
    <name evidence="6" type="ORF">TGUWTKB_4480</name>
</gene>
<accession>A0A090ALZ1</accession>
<dbReference type="GO" id="GO:0035999">
    <property type="term" value="P:tetrahydrofolate interconversion"/>
    <property type="evidence" value="ECO:0007669"/>
    <property type="project" value="TreeGrafter"/>
</dbReference>
<evidence type="ECO:0000256" key="1">
    <source>
        <dbReference type="ARBA" id="ARBA00010638"/>
    </source>
</evidence>
<dbReference type="GO" id="GO:0009396">
    <property type="term" value="P:folic acid-containing compound biosynthetic process"/>
    <property type="evidence" value="ECO:0007669"/>
    <property type="project" value="TreeGrafter"/>
</dbReference>
<dbReference type="PANTHER" id="PTHR23407:SF1">
    <property type="entry name" value="5-FORMYLTETRAHYDROFOLATE CYCLO-LIGASE"/>
    <property type="match status" value="1"/>
</dbReference>
<protein>
    <recommendedName>
        <fullName evidence="5">5-formyltetrahydrofolate cyclo-ligase</fullName>
        <ecNumber evidence="5">6.3.3.2</ecNumber>
    </recommendedName>
</protein>
<keyword evidence="5" id="KW-0479">Metal-binding</keyword>
<dbReference type="RefSeq" id="WP_041063162.1">
    <property type="nucleotide sequence ID" value="NZ_AP014521.1"/>
</dbReference>
<dbReference type="EC" id="6.3.3.2" evidence="5"/>
<dbReference type="InterPro" id="IPR002698">
    <property type="entry name" value="FTHF_cligase"/>
</dbReference>
<comment type="catalytic activity">
    <reaction evidence="5">
        <text>(6S)-5-formyl-5,6,7,8-tetrahydrofolate + ATP = (6R)-5,10-methenyltetrahydrofolate + ADP + phosphate</text>
        <dbReference type="Rhea" id="RHEA:10488"/>
        <dbReference type="ChEBI" id="CHEBI:30616"/>
        <dbReference type="ChEBI" id="CHEBI:43474"/>
        <dbReference type="ChEBI" id="CHEBI:57455"/>
        <dbReference type="ChEBI" id="CHEBI:57457"/>
        <dbReference type="ChEBI" id="CHEBI:456216"/>
        <dbReference type="EC" id="6.3.3.2"/>
    </reaction>
</comment>
<evidence type="ECO:0000313" key="7">
    <source>
        <dbReference type="Proteomes" id="UP000031627"/>
    </source>
</evidence>